<gene>
    <name evidence="1" type="ORF">BJY24_001676</name>
</gene>
<dbReference type="EMBL" id="JACHIT010000001">
    <property type="protein sequence ID" value="MBB5912809.1"/>
    <property type="molecule type" value="Genomic_DNA"/>
</dbReference>
<evidence type="ECO:0000313" key="1">
    <source>
        <dbReference type="EMBL" id="MBB5912809.1"/>
    </source>
</evidence>
<dbReference type="InterPro" id="IPR010310">
    <property type="entry name" value="T7SS_ESAT-6-like"/>
</dbReference>
<dbReference type="AlphaFoldDB" id="A0A7W9PBY3"/>
<accession>A0A7W9PBY3</accession>
<dbReference type="RefSeq" id="WP_040745893.1">
    <property type="nucleotide sequence ID" value="NZ_JACHIT010000001.1"/>
</dbReference>
<dbReference type="Gene3D" id="1.10.287.1060">
    <property type="entry name" value="ESAT-6-like"/>
    <property type="match status" value="1"/>
</dbReference>
<dbReference type="Proteomes" id="UP000540412">
    <property type="component" value="Unassembled WGS sequence"/>
</dbReference>
<comment type="caution">
    <text evidence="1">The sequence shown here is derived from an EMBL/GenBank/DDBJ whole genome shotgun (WGS) entry which is preliminary data.</text>
</comment>
<protein>
    <submittedName>
        <fullName evidence="1">Uncharacterized protein YukE</fullName>
    </submittedName>
</protein>
<proteinExistence type="predicted"/>
<dbReference type="SUPFAM" id="SSF140453">
    <property type="entry name" value="EsxAB dimer-like"/>
    <property type="match status" value="1"/>
</dbReference>
<dbReference type="InterPro" id="IPR036689">
    <property type="entry name" value="ESAT-6-like_sf"/>
</dbReference>
<keyword evidence="2" id="KW-1185">Reference proteome</keyword>
<dbReference type="Pfam" id="PF06013">
    <property type="entry name" value="WXG100"/>
    <property type="match status" value="1"/>
</dbReference>
<name>A0A7W9PBY3_9NOCA</name>
<evidence type="ECO:0000313" key="2">
    <source>
        <dbReference type="Proteomes" id="UP000540412"/>
    </source>
</evidence>
<sequence length="114" mass="12070">MGLSADHAAFVRFKDTMQTKHDEISRLVTGAESSASTLDGPAFKGGAGQMFKQTFQEFLRAANAMNETLMSNATNLEQVTKQFGSTEEDQISQLKAVNGSLPGGAPAPSLNMGT</sequence>
<reference evidence="1 2" key="1">
    <citation type="submission" date="2020-08" db="EMBL/GenBank/DDBJ databases">
        <title>Sequencing the genomes of 1000 actinobacteria strains.</title>
        <authorList>
            <person name="Klenk H.-P."/>
        </authorList>
    </citation>
    <scope>NUCLEOTIDE SEQUENCE [LARGE SCALE GENOMIC DNA]</scope>
    <source>
        <strain evidence="1 2">DSM 43582</strain>
    </source>
</reference>
<organism evidence="1 2">
    <name type="scientific">Nocardia transvalensis</name>
    <dbReference type="NCBI Taxonomy" id="37333"/>
    <lineage>
        <taxon>Bacteria</taxon>
        <taxon>Bacillati</taxon>
        <taxon>Actinomycetota</taxon>
        <taxon>Actinomycetes</taxon>
        <taxon>Mycobacteriales</taxon>
        <taxon>Nocardiaceae</taxon>
        <taxon>Nocardia</taxon>
    </lineage>
</organism>